<dbReference type="InterPro" id="IPR001736">
    <property type="entry name" value="PLipase_D/transphosphatidylase"/>
</dbReference>
<reference evidence="2 3" key="1">
    <citation type="journal article" date="2021" name="Arch. Microbiol.">
        <title>Myceligenerans indicum sp. nov., an actinobacterium isolated from mangrove sediment of Sundarbans, India.</title>
        <authorList>
            <person name="Asha K."/>
            <person name="Bhadury P."/>
        </authorList>
    </citation>
    <scope>NUCLEOTIDE SEQUENCE [LARGE SCALE GENOMIC DNA]</scope>
    <source>
        <strain evidence="2 3">I2</strain>
    </source>
</reference>
<dbReference type="Proteomes" id="UP000675409">
    <property type="component" value="Unassembled WGS sequence"/>
</dbReference>
<organism evidence="2 3">
    <name type="scientific">Myceligenerans indicum</name>
    <dbReference type="NCBI Taxonomy" id="2593663"/>
    <lineage>
        <taxon>Bacteria</taxon>
        <taxon>Bacillati</taxon>
        <taxon>Actinomycetota</taxon>
        <taxon>Actinomycetes</taxon>
        <taxon>Micrococcales</taxon>
        <taxon>Promicromonosporaceae</taxon>
        <taxon>Myceligenerans</taxon>
    </lineage>
</organism>
<evidence type="ECO:0000259" key="1">
    <source>
        <dbReference type="PROSITE" id="PS50035"/>
    </source>
</evidence>
<dbReference type="InterPro" id="IPR047955">
    <property type="entry name" value="DrmC-like"/>
</dbReference>
<feature type="domain" description="PLD phosphodiesterase" evidence="1">
    <location>
        <begin position="171"/>
        <end position="198"/>
    </location>
</feature>
<keyword evidence="3" id="KW-1185">Reference proteome</keyword>
<dbReference type="PANTHER" id="PTHR21248">
    <property type="entry name" value="CARDIOLIPIN SYNTHASE"/>
    <property type="match status" value="1"/>
</dbReference>
<dbReference type="SUPFAM" id="SSF56024">
    <property type="entry name" value="Phospholipase D/nuclease"/>
    <property type="match status" value="1"/>
</dbReference>
<dbReference type="Gene3D" id="3.30.870.10">
    <property type="entry name" value="Endonuclease Chain A"/>
    <property type="match status" value="1"/>
</dbReference>
<comment type="caution">
    <text evidence="2">The sequence shown here is derived from an EMBL/GenBank/DDBJ whole genome shotgun (WGS) entry which is preliminary data.</text>
</comment>
<sequence>MAQLGALLTGTEARLAARALGEGESVSSAFGVVETGRRTEALGLVAAAGLRPRRDVLVAVLRAIEGARSQATRADTLWTMPGHLAGSGGLTSSLVGLVDSARESIVCSTFNFQRTSGMWAALRGAASRPGTSVRLYLDSAAAAGGRTPSTADVAEQLAPAVVLGTGTFDGKAVRNHAKFVSIDHRWVVITSANFSWSAEYGNVELGVVIDDPNLADRIEREMRDAEDVIYQQVYQGRSDGSDE</sequence>
<dbReference type="SMART" id="SM00155">
    <property type="entry name" value="PLDc"/>
    <property type="match status" value="1"/>
</dbReference>
<proteinExistence type="predicted"/>
<protein>
    <submittedName>
        <fullName evidence="2">Phospholipase</fullName>
    </submittedName>
</protein>
<gene>
    <name evidence="2" type="ORF">HGK34_21375</name>
</gene>
<dbReference type="PROSITE" id="PS50035">
    <property type="entry name" value="PLD"/>
    <property type="match status" value="1"/>
</dbReference>
<name>A0ABS1LRD2_9MICO</name>
<dbReference type="CDD" id="cd00138">
    <property type="entry name" value="PLDc_SF"/>
    <property type="match status" value="1"/>
</dbReference>
<dbReference type="InterPro" id="IPR025202">
    <property type="entry name" value="PLD-like_dom"/>
</dbReference>
<dbReference type="NCBIfam" id="NF038319">
    <property type="entry name" value="DISARM_DrmC_I"/>
    <property type="match status" value="1"/>
</dbReference>
<dbReference type="Pfam" id="PF13091">
    <property type="entry name" value="PLDc_2"/>
    <property type="match status" value="1"/>
</dbReference>
<dbReference type="EMBL" id="JABBYC010000084">
    <property type="protein sequence ID" value="MBL0888794.1"/>
    <property type="molecule type" value="Genomic_DNA"/>
</dbReference>
<evidence type="ECO:0000313" key="2">
    <source>
        <dbReference type="EMBL" id="MBL0888794.1"/>
    </source>
</evidence>
<accession>A0ABS1LRD2</accession>
<evidence type="ECO:0000313" key="3">
    <source>
        <dbReference type="Proteomes" id="UP000675409"/>
    </source>
</evidence>
<dbReference type="PANTHER" id="PTHR21248:SF22">
    <property type="entry name" value="PHOSPHOLIPASE D"/>
    <property type="match status" value="1"/>
</dbReference>